<accession>A0A1H9QP34</accession>
<evidence type="ECO:0000313" key="4">
    <source>
        <dbReference type="Proteomes" id="UP000199051"/>
    </source>
</evidence>
<feature type="signal peptide" evidence="2">
    <location>
        <begin position="1"/>
        <end position="22"/>
    </location>
</feature>
<evidence type="ECO:0000256" key="1">
    <source>
        <dbReference type="SAM" id="MobiDB-lite"/>
    </source>
</evidence>
<keyword evidence="2" id="KW-0732">Signal</keyword>
<dbReference type="AlphaFoldDB" id="A0A1H9QP34"/>
<keyword evidence="4" id="KW-1185">Reference proteome</keyword>
<reference evidence="4" key="1">
    <citation type="submission" date="2016-10" db="EMBL/GenBank/DDBJ databases">
        <authorList>
            <person name="Varghese N."/>
            <person name="Submissions S."/>
        </authorList>
    </citation>
    <scope>NUCLEOTIDE SEQUENCE [LARGE SCALE GENOMIC DNA]</scope>
    <source>
        <strain evidence="4">DSM 44260</strain>
    </source>
</reference>
<evidence type="ECO:0000256" key="2">
    <source>
        <dbReference type="SAM" id="SignalP"/>
    </source>
</evidence>
<feature type="chain" id="PRO_5039339099" evidence="2">
    <location>
        <begin position="23"/>
        <end position="295"/>
    </location>
</feature>
<evidence type="ECO:0000313" key="3">
    <source>
        <dbReference type="EMBL" id="SER62214.1"/>
    </source>
</evidence>
<feature type="region of interest" description="Disordered" evidence="1">
    <location>
        <begin position="116"/>
        <end position="137"/>
    </location>
</feature>
<proteinExistence type="predicted"/>
<organism evidence="3 4">
    <name type="scientific">Actinokineospora terrae</name>
    <dbReference type="NCBI Taxonomy" id="155974"/>
    <lineage>
        <taxon>Bacteria</taxon>
        <taxon>Bacillati</taxon>
        <taxon>Actinomycetota</taxon>
        <taxon>Actinomycetes</taxon>
        <taxon>Pseudonocardiales</taxon>
        <taxon>Pseudonocardiaceae</taxon>
        <taxon>Actinokineospora</taxon>
    </lineage>
</organism>
<protein>
    <submittedName>
        <fullName evidence="3">Uncharacterized protein</fullName>
    </submittedName>
</protein>
<name>A0A1H9QP34_9PSEU</name>
<sequence>MGARTRISATALAVATLTSCAAADHRPRAQTTPGDQGSLSMSVALGDLPLLHDGDQAVATGTVHTEPGRPPRFCAPAPVLGTDTNPCRFGVPITGIDPEGLPTPVTLRGTWRGNTLEVSTREPNPPTAPDTDISVPCPTPTAGWKPGNDADTKQLHDYVHSHPEDFRPLRVGWPNGFPTTTTTEAAARVPQVMVVEVAHGDPADVRKALEPLYQGNLCVIPAAADSLSIADQQHVRDVTEKAIEPFMADPTTGIYATTTADKLTVDLVVLTPDLAARFTTLPLALITLHPWLHPA</sequence>
<dbReference type="EMBL" id="FOGI01000004">
    <property type="protein sequence ID" value="SER62214.1"/>
    <property type="molecule type" value="Genomic_DNA"/>
</dbReference>
<gene>
    <name evidence="3" type="ORF">SAMN04487818_104376</name>
</gene>
<dbReference type="PROSITE" id="PS51257">
    <property type="entry name" value="PROKAR_LIPOPROTEIN"/>
    <property type="match status" value="1"/>
</dbReference>
<dbReference type="Proteomes" id="UP000199051">
    <property type="component" value="Unassembled WGS sequence"/>
</dbReference>